<dbReference type="Gene3D" id="1.10.1070.11">
    <property type="entry name" value="Phosphatidylinositol 3-/4-kinase, catalytic domain"/>
    <property type="match status" value="1"/>
</dbReference>
<dbReference type="GO" id="GO:0046854">
    <property type="term" value="P:phosphatidylinositol phosphate biosynthetic process"/>
    <property type="evidence" value="ECO:0007669"/>
    <property type="project" value="InterPro"/>
</dbReference>
<dbReference type="OrthoDB" id="10264149at2759"/>
<comment type="similarity">
    <text evidence="1">Belongs to the PI3/PI4-kinase family. Type III PI4K subfamily.</text>
</comment>
<dbReference type="RefSeq" id="XP_016436193.1">
    <property type="nucleotide sequence ID" value="XM_016580707.1"/>
</dbReference>
<name>A0A1S3X8W8_TOBAC</name>
<dbReference type="GO" id="GO:0016301">
    <property type="term" value="F:kinase activity"/>
    <property type="evidence" value="ECO:0007669"/>
    <property type="project" value="UniProtKB-KW"/>
</dbReference>
<dbReference type="STRING" id="4097.A0A1S3X8W8"/>
<sequence>MTQLIDPSGAMKSETWHQFVSLCVKGYLAARCYMDGIINTILMVLDSRLPCFSRGNPIRNPEMSEREAANYMVRACSDATTAGAGQLVHSMRQHI</sequence>
<dbReference type="PANTHER" id="PTHR10048:SF15">
    <property type="entry name" value="PHOSPHATIDYLINOSITOL 4-KINASE ALPHA"/>
    <property type="match status" value="1"/>
</dbReference>
<organism evidence="4">
    <name type="scientific">Nicotiana tabacum</name>
    <name type="common">Common tobacco</name>
    <dbReference type="NCBI Taxonomy" id="4097"/>
    <lineage>
        <taxon>Eukaryota</taxon>
        <taxon>Viridiplantae</taxon>
        <taxon>Streptophyta</taxon>
        <taxon>Embryophyta</taxon>
        <taxon>Tracheophyta</taxon>
        <taxon>Spermatophyta</taxon>
        <taxon>Magnoliopsida</taxon>
        <taxon>eudicotyledons</taxon>
        <taxon>Gunneridae</taxon>
        <taxon>Pentapetalae</taxon>
        <taxon>asterids</taxon>
        <taxon>lamiids</taxon>
        <taxon>Solanales</taxon>
        <taxon>Solanaceae</taxon>
        <taxon>Nicotianoideae</taxon>
        <taxon>Nicotianeae</taxon>
        <taxon>Nicotiana</taxon>
    </lineage>
</organism>
<gene>
    <name evidence="4" type="primary">LOC107762354</name>
</gene>
<proteinExistence type="inferred from homology"/>
<dbReference type="PaxDb" id="4097-A0A1S3X8W8"/>
<protein>
    <submittedName>
        <fullName evidence="4">Phosphatidylinositol 4-kinase alpha 2-like</fullName>
    </submittedName>
</protein>
<dbReference type="SUPFAM" id="SSF56112">
    <property type="entry name" value="Protein kinase-like (PK-like)"/>
    <property type="match status" value="1"/>
</dbReference>
<dbReference type="PANTHER" id="PTHR10048">
    <property type="entry name" value="PHOSPHATIDYLINOSITOL KINASE"/>
    <property type="match status" value="1"/>
</dbReference>
<dbReference type="InterPro" id="IPR036940">
    <property type="entry name" value="PI3/4_kinase_cat_sf"/>
</dbReference>
<dbReference type="InterPro" id="IPR015433">
    <property type="entry name" value="PI3/4_kinase"/>
</dbReference>
<keyword evidence="2" id="KW-0808">Transferase</keyword>
<dbReference type="KEGG" id="nta:107762354"/>
<reference evidence="4" key="1">
    <citation type="submission" date="2025-08" db="UniProtKB">
        <authorList>
            <consortium name="RefSeq"/>
        </authorList>
    </citation>
    <scope>IDENTIFICATION</scope>
</reference>
<accession>A0A1S3X8W8</accession>
<dbReference type="InterPro" id="IPR011009">
    <property type="entry name" value="Kinase-like_dom_sf"/>
</dbReference>
<evidence type="ECO:0000256" key="3">
    <source>
        <dbReference type="ARBA" id="ARBA00022777"/>
    </source>
</evidence>
<evidence type="ECO:0000256" key="2">
    <source>
        <dbReference type="ARBA" id="ARBA00022679"/>
    </source>
</evidence>
<dbReference type="AlphaFoldDB" id="A0A1S3X8W8"/>
<dbReference type="SMR" id="A0A1S3X8W8"/>
<evidence type="ECO:0000256" key="1">
    <source>
        <dbReference type="ARBA" id="ARBA00006209"/>
    </source>
</evidence>
<evidence type="ECO:0000313" key="4">
    <source>
        <dbReference type="RefSeq" id="XP_016436193.1"/>
    </source>
</evidence>
<keyword evidence="3" id="KW-0418">Kinase</keyword>
<dbReference type="OMA" id="MMATVRN"/>